<name>A0A511W260_9BACI</name>
<organism evidence="3 4">
    <name type="scientific">Alkalibacillus haloalkaliphilus</name>
    <dbReference type="NCBI Taxonomy" id="94136"/>
    <lineage>
        <taxon>Bacteria</taxon>
        <taxon>Bacillati</taxon>
        <taxon>Bacillota</taxon>
        <taxon>Bacilli</taxon>
        <taxon>Bacillales</taxon>
        <taxon>Bacillaceae</taxon>
        <taxon>Alkalibacillus</taxon>
    </lineage>
</organism>
<keyword evidence="2" id="KW-0472">Membrane</keyword>
<dbReference type="OrthoDB" id="9855303at2"/>
<accession>A0A511W260</accession>
<feature type="region of interest" description="Disordered" evidence="1">
    <location>
        <begin position="1"/>
        <end position="55"/>
    </location>
</feature>
<evidence type="ECO:0000256" key="1">
    <source>
        <dbReference type="SAM" id="MobiDB-lite"/>
    </source>
</evidence>
<proteinExistence type="predicted"/>
<sequence length="86" mass="10196">MSVEQEQIKNSSEKHEEYDVLNLPPRSKVHRKKRNNSQDEQSDSDKTEQGERPPNLSLHKFSIHFVLILFILLIISIPLYYQYVMP</sequence>
<dbReference type="EMBL" id="BJYA01000003">
    <property type="protein sequence ID" value="GEN45179.1"/>
    <property type="molecule type" value="Genomic_DNA"/>
</dbReference>
<evidence type="ECO:0000313" key="4">
    <source>
        <dbReference type="Proteomes" id="UP000321440"/>
    </source>
</evidence>
<dbReference type="RefSeq" id="WP_146814893.1">
    <property type="nucleotide sequence ID" value="NZ_BJYA01000003.1"/>
</dbReference>
<reference evidence="3 4" key="1">
    <citation type="submission" date="2019-07" db="EMBL/GenBank/DDBJ databases">
        <title>Whole genome shotgun sequence of Alkalibacillus haloalkaliphilus NBRC 103110.</title>
        <authorList>
            <person name="Hosoyama A."/>
            <person name="Uohara A."/>
            <person name="Ohji S."/>
            <person name="Ichikawa N."/>
        </authorList>
    </citation>
    <scope>NUCLEOTIDE SEQUENCE [LARGE SCALE GENOMIC DNA]</scope>
    <source>
        <strain evidence="3 4">NBRC 103110</strain>
    </source>
</reference>
<keyword evidence="2" id="KW-1133">Transmembrane helix</keyword>
<evidence type="ECO:0000256" key="2">
    <source>
        <dbReference type="SAM" id="Phobius"/>
    </source>
</evidence>
<keyword evidence="4" id="KW-1185">Reference proteome</keyword>
<dbReference type="AlphaFoldDB" id="A0A511W260"/>
<gene>
    <name evidence="3" type="ORF">AHA02nite_09550</name>
</gene>
<dbReference type="Proteomes" id="UP000321440">
    <property type="component" value="Unassembled WGS sequence"/>
</dbReference>
<feature type="compositionally biased region" description="Polar residues" evidence="1">
    <location>
        <begin position="1"/>
        <end position="10"/>
    </location>
</feature>
<evidence type="ECO:0000313" key="3">
    <source>
        <dbReference type="EMBL" id="GEN45179.1"/>
    </source>
</evidence>
<keyword evidence="2" id="KW-0812">Transmembrane</keyword>
<protein>
    <submittedName>
        <fullName evidence="3">Uncharacterized protein</fullName>
    </submittedName>
</protein>
<comment type="caution">
    <text evidence="3">The sequence shown here is derived from an EMBL/GenBank/DDBJ whole genome shotgun (WGS) entry which is preliminary data.</text>
</comment>
<feature type="transmembrane region" description="Helical" evidence="2">
    <location>
        <begin position="61"/>
        <end position="81"/>
    </location>
</feature>